<evidence type="ECO:0000313" key="1">
    <source>
        <dbReference type="EMBL" id="ERG97058.1"/>
    </source>
</evidence>
<protein>
    <recommendedName>
        <fullName evidence="3">DUF1102 domain-containing protein</fullName>
    </recommendedName>
</protein>
<dbReference type="AlphaFoldDB" id="U1NJE2"/>
<reference evidence="1 2" key="1">
    <citation type="journal article" date="2013" name="PLoS ONE">
        <title>Assembly-driven community genomics of a hypersaline microbial ecosystem.</title>
        <authorList>
            <person name="Podell S."/>
            <person name="Ugalde J.A."/>
            <person name="Narasingarao P."/>
            <person name="Banfield J.F."/>
            <person name="Heidelberg K.B."/>
            <person name="Allen E.E."/>
        </authorList>
    </citation>
    <scope>NUCLEOTIDE SEQUENCE [LARGE SCALE GENOMIC DNA]</scope>
    <source>
        <strain evidence="2">J07HQW2</strain>
    </source>
</reference>
<dbReference type="EMBL" id="KE356561">
    <property type="protein sequence ID" value="ERG97058.1"/>
    <property type="molecule type" value="Genomic_DNA"/>
</dbReference>
<accession>U1NJE2</accession>
<dbReference type="RefSeq" id="WP_021056520.1">
    <property type="nucleotide sequence ID" value="NZ_KE356561.1"/>
</dbReference>
<name>U1NJE2_9EURY</name>
<organism evidence="1 2">
    <name type="scientific">Haloquadratum walsbyi J07HQW2</name>
    <dbReference type="NCBI Taxonomy" id="1238425"/>
    <lineage>
        <taxon>Archaea</taxon>
        <taxon>Methanobacteriati</taxon>
        <taxon>Methanobacteriota</taxon>
        <taxon>Stenosarchaea group</taxon>
        <taxon>Halobacteria</taxon>
        <taxon>Halobacteriales</taxon>
        <taxon>Haloferacaceae</taxon>
        <taxon>Haloquadratum</taxon>
    </lineage>
</organism>
<dbReference type="Proteomes" id="UP000030710">
    <property type="component" value="Unassembled WGS sequence"/>
</dbReference>
<sequence length="196" mass="20025">MKNIHVLIIMELSRRSIILTAASIAAAGAGVTAADSGVEESVEGKSDVQAEQALTVTDVGVSGDTDADFTRVNDDNTSFQTAVELNNGDEVRLSPTIQNNAADKLSVQIKINTSNIIDVAVGHKADPTGGPGTDNDANVNDANADDGAVKTDKGTFVLKIPGGGSSTVLIDAEVDDTADSGAYNIGVVINPLSSDN</sequence>
<evidence type="ECO:0008006" key="3">
    <source>
        <dbReference type="Google" id="ProtNLM"/>
    </source>
</evidence>
<proteinExistence type="predicted"/>
<gene>
    <name evidence="1" type="ORF">J07HQW2_03544</name>
</gene>
<evidence type="ECO:0000313" key="2">
    <source>
        <dbReference type="Proteomes" id="UP000030710"/>
    </source>
</evidence>
<dbReference type="HOGENOM" id="CLU_119365_0_0_2"/>